<keyword evidence="9" id="KW-0328">Glycosyltransferase</keyword>
<evidence type="ECO:0000313" key="9">
    <source>
        <dbReference type="EMBL" id="PHJ19407.1"/>
    </source>
</evidence>
<evidence type="ECO:0000256" key="6">
    <source>
        <dbReference type="ARBA" id="ARBA00023136"/>
    </source>
</evidence>
<evidence type="ECO:0000256" key="4">
    <source>
        <dbReference type="ARBA" id="ARBA00022824"/>
    </source>
</evidence>
<dbReference type="Pfam" id="PF08285">
    <property type="entry name" value="DPM3"/>
    <property type="match status" value="1"/>
</dbReference>
<evidence type="ECO:0000256" key="3">
    <source>
        <dbReference type="ARBA" id="ARBA00022692"/>
    </source>
</evidence>
<name>A0A2C6KPD2_9APIC</name>
<dbReference type="EMBL" id="MIGC01003452">
    <property type="protein sequence ID" value="PHJ19407.1"/>
    <property type="molecule type" value="Genomic_DNA"/>
</dbReference>
<reference evidence="9 10" key="1">
    <citation type="journal article" date="2017" name="Int. J. Parasitol.">
        <title>The genome of the protozoan parasite Cystoisospora suis and a reverse vaccinology approach to identify vaccine candidates.</title>
        <authorList>
            <person name="Palmieri N."/>
            <person name="Shrestha A."/>
            <person name="Ruttkowski B."/>
            <person name="Beck T."/>
            <person name="Vogl C."/>
            <person name="Tomley F."/>
            <person name="Blake D.P."/>
            <person name="Joachim A."/>
        </authorList>
    </citation>
    <scope>NUCLEOTIDE SEQUENCE [LARGE SCALE GENOMIC DNA]</scope>
    <source>
        <strain evidence="9 10">Wien I</strain>
    </source>
</reference>
<keyword evidence="6 7" id="KW-0472">Membrane</keyword>
<dbReference type="AlphaFoldDB" id="A0A2C6KPD2"/>
<keyword evidence="3 7" id="KW-0812">Transmembrane</keyword>
<evidence type="ECO:0000256" key="7">
    <source>
        <dbReference type="RuleBase" id="RU365085"/>
    </source>
</evidence>
<dbReference type="Proteomes" id="UP000221165">
    <property type="component" value="Unassembled WGS sequence"/>
</dbReference>
<comment type="subunit">
    <text evidence="7">Component of the dolichol-phosphate mannose (DPM) synthase complex.</text>
</comment>
<dbReference type="VEuPathDB" id="ToxoDB:CSUI_006763"/>
<evidence type="ECO:0000313" key="10">
    <source>
        <dbReference type="Proteomes" id="UP000221165"/>
    </source>
</evidence>
<evidence type="ECO:0000256" key="5">
    <source>
        <dbReference type="ARBA" id="ARBA00022989"/>
    </source>
</evidence>
<dbReference type="RefSeq" id="XP_067921107.1">
    <property type="nucleotide sequence ID" value="XM_068066916.1"/>
</dbReference>
<protein>
    <recommendedName>
        <fullName evidence="7">Dolichol-phosphate mannosyltransferase subunit 3</fullName>
    </recommendedName>
</protein>
<proteinExistence type="inferred from homology"/>
<evidence type="ECO:0000256" key="1">
    <source>
        <dbReference type="ARBA" id="ARBA00004477"/>
    </source>
</evidence>
<evidence type="ECO:0000256" key="2">
    <source>
        <dbReference type="ARBA" id="ARBA00010430"/>
    </source>
</evidence>
<feature type="non-terminal residue" evidence="9">
    <location>
        <position position="1"/>
    </location>
</feature>
<feature type="signal peptide" evidence="8">
    <location>
        <begin position="1"/>
        <end position="17"/>
    </location>
</feature>
<keyword evidence="4 7" id="KW-0256">Endoplasmic reticulum</keyword>
<keyword evidence="9" id="KW-0808">Transferase</keyword>
<dbReference type="GeneID" id="94430127"/>
<dbReference type="OrthoDB" id="2014333at2759"/>
<dbReference type="UniPathway" id="UPA00378"/>
<feature type="chain" id="PRO_5013287955" description="Dolichol-phosphate mannosyltransferase subunit 3" evidence="8">
    <location>
        <begin position="18"/>
        <end position="94"/>
    </location>
</feature>
<sequence>WVLALGLLATSLASVSSGVPTSGYLGSLPWSDWRFSGAFFCPFIAVALFGVYAAVKVTGQAMRFEDKKEAAAELAKDLIHARADLHRRGYVFDN</sequence>
<dbReference type="GO" id="GO:0016757">
    <property type="term" value="F:glycosyltransferase activity"/>
    <property type="evidence" value="ECO:0007669"/>
    <property type="project" value="UniProtKB-KW"/>
</dbReference>
<evidence type="ECO:0000256" key="8">
    <source>
        <dbReference type="SAM" id="SignalP"/>
    </source>
</evidence>
<comment type="caution">
    <text evidence="7">Lacks conserved residue(s) required for the propagation of feature annotation.</text>
</comment>
<comment type="similarity">
    <text evidence="2 7">Belongs to the DPM3 family.</text>
</comment>
<keyword evidence="10" id="KW-1185">Reference proteome</keyword>
<keyword evidence="8" id="KW-0732">Signal</keyword>
<comment type="pathway">
    <text evidence="7">Protein modification; protein glycosylation.</text>
</comment>
<accession>A0A2C6KPD2</accession>
<feature type="transmembrane region" description="Helical" evidence="7">
    <location>
        <begin position="34"/>
        <end position="55"/>
    </location>
</feature>
<comment type="caution">
    <text evidence="9">The sequence shown here is derived from an EMBL/GenBank/DDBJ whole genome shotgun (WGS) entry which is preliminary data.</text>
</comment>
<gene>
    <name evidence="9" type="ORF">CSUI_006763</name>
</gene>
<comment type="subcellular location">
    <subcellularLocation>
        <location evidence="1 7">Endoplasmic reticulum membrane</location>
        <topology evidence="1 7">Multi-pass membrane protein</topology>
    </subcellularLocation>
</comment>
<keyword evidence="5 7" id="KW-1133">Transmembrane helix</keyword>
<dbReference type="InterPro" id="IPR013174">
    <property type="entry name" value="DPM3"/>
</dbReference>
<comment type="function">
    <text evidence="7">Stabilizer subunit of the dolichol-phosphate mannose (DPM) synthase complex; tethers catalytic subunit to the ER.</text>
</comment>
<dbReference type="GO" id="GO:0005789">
    <property type="term" value="C:endoplasmic reticulum membrane"/>
    <property type="evidence" value="ECO:0007669"/>
    <property type="project" value="UniProtKB-SubCell"/>
</dbReference>
<organism evidence="9 10">
    <name type="scientific">Cystoisospora suis</name>
    <dbReference type="NCBI Taxonomy" id="483139"/>
    <lineage>
        <taxon>Eukaryota</taxon>
        <taxon>Sar</taxon>
        <taxon>Alveolata</taxon>
        <taxon>Apicomplexa</taxon>
        <taxon>Conoidasida</taxon>
        <taxon>Coccidia</taxon>
        <taxon>Eucoccidiorida</taxon>
        <taxon>Eimeriorina</taxon>
        <taxon>Sarcocystidae</taxon>
        <taxon>Cystoisospora</taxon>
    </lineage>
</organism>